<feature type="transmembrane region" description="Helical" evidence="1">
    <location>
        <begin position="81"/>
        <end position="104"/>
    </location>
</feature>
<feature type="transmembrane region" description="Helical" evidence="1">
    <location>
        <begin position="54"/>
        <end position="75"/>
    </location>
</feature>
<dbReference type="AlphaFoldDB" id="A0A915DCQ5"/>
<feature type="transmembrane region" description="Helical" evidence="1">
    <location>
        <begin position="20"/>
        <end position="42"/>
    </location>
</feature>
<proteinExistence type="predicted"/>
<accession>A0A915DCQ5</accession>
<keyword evidence="1" id="KW-0472">Membrane</keyword>
<reference evidence="3" key="1">
    <citation type="submission" date="2022-11" db="UniProtKB">
        <authorList>
            <consortium name="WormBaseParasite"/>
        </authorList>
    </citation>
    <scope>IDENTIFICATION</scope>
</reference>
<keyword evidence="1" id="KW-0812">Transmembrane</keyword>
<evidence type="ECO:0000313" key="2">
    <source>
        <dbReference type="Proteomes" id="UP000887574"/>
    </source>
</evidence>
<organism evidence="2 3">
    <name type="scientific">Ditylenchus dipsaci</name>
    <dbReference type="NCBI Taxonomy" id="166011"/>
    <lineage>
        <taxon>Eukaryota</taxon>
        <taxon>Metazoa</taxon>
        <taxon>Ecdysozoa</taxon>
        <taxon>Nematoda</taxon>
        <taxon>Chromadorea</taxon>
        <taxon>Rhabditida</taxon>
        <taxon>Tylenchina</taxon>
        <taxon>Tylenchomorpha</taxon>
        <taxon>Sphaerularioidea</taxon>
        <taxon>Anguinidae</taxon>
        <taxon>Anguininae</taxon>
        <taxon>Ditylenchus</taxon>
    </lineage>
</organism>
<feature type="transmembrane region" description="Helical" evidence="1">
    <location>
        <begin position="116"/>
        <end position="138"/>
    </location>
</feature>
<sequence length="169" mass="19410">MQLAFAANGGKVPRYLCHYPYSPLIVAKVYLTICIAVCLVMWNELKPWLRTSYLFTGMAVLDLLSLLFTLISLWFALQKFFWVKLESALTIFSLVFICLAAYCVHNIQTKLNHVELSYLTACHGYMVLVQVFTIGWTLKFTKNNVSNLFISNWGAEVNYGELQQLDNDF</sequence>
<evidence type="ECO:0000313" key="3">
    <source>
        <dbReference type="WBParaSite" id="jg1853"/>
    </source>
</evidence>
<name>A0A915DCQ5_9BILA</name>
<dbReference type="WBParaSite" id="jg1853">
    <property type="protein sequence ID" value="jg1853"/>
    <property type="gene ID" value="jg1853"/>
</dbReference>
<protein>
    <submittedName>
        <fullName evidence="3">Uncharacterized protein</fullName>
    </submittedName>
</protein>
<dbReference type="Proteomes" id="UP000887574">
    <property type="component" value="Unplaced"/>
</dbReference>
<keyword evidence="2" id="KW-1185">Reference proteome</keyword>
<evidence type="ECO:0000256" key="1">
    <source>
        <dbReference type="SAM" id="Phobius"/>
    </source>
</evidence>
<keyword evidence="1" id="KW-1133">Transmembrane helix</keyword>